<comment type="caution">
    <text evidence="1">The sequence shown here is derived from an EMBL/GenBank/DDBJ whole genome shotgun (WGS) entry which is preliminary data.</text>
</comment>
<organism evidence="1 2">
    <name type="scientific">Pyramidobacter porci</name>
    <dbReference type="NCBI Taxonomy" id="2605789"/>
    <lineage>
        <taxon>Bacteria</taxon>
        <taxon>Thermotogati</taxon>
        <taxon>Synergistota</taxon>
        <taxon>Synergistia</taxon>
        <taxon>Synergistales</taxon>
        <taxon>Dethiosulfovibrionaceae</taxon>
        <taxon>Pyramidobacter</taxon>
    </lineage>
</organism>
<accession>A0A6L5YC78</accession>
<proteinExistence type="predicted"/>
<protein>
    <submittedName>
        <fullName evidence="1">Uncharacterized protein</fullName>
    </submittedName>
</protein>
<dbReference type="Proteomes" id="UP000473699">
    <property type="component" value="Unassembled WGS sequence"/>
</dbReference>
<gene>
    <name evidence="1" type="ORF">FYJ74_06375</name>
</gene>
<reference evidence="1 2" key="1">
    <citation type="submission" date="2019-08" db="EMBL/GenBank/DDBJ databases">
        <title>In-depth cultivation of the pig gut microbiome towards novel bacterial diversity and tailored functional studies.</title>
        <authorList>
            <person name="Wylensek D."/>
            <person name="Hitch T.C.A."/>
            <person name="Clavel T."/>
        </authorList>
    </citation>
    <scope>NUCLEOTIDE SEQUENCE [LARGE SCALE GENOMIC DNA]</scope>
    <source>
        <strain evidence="1 2">SM-530-WT-4B</strain>
    </source>
</reference>
<sequence length="116" mass="13165">MIVISKTADIEQQNLKAKLPYEVYDEIERLSNQIDELYGESRGTNSDGGIIIVAERKSDLKTIKSRYASLNESDCEGEDTITTPKGDYVNQLYLNNNEFGVNVIMPVRFIRKATKE</sequence>
<name>A0A6L5YC78_9BACT</name>
<evidence type="ECO:0000313" key="1">
    <source>
        <dbReference type="EMBL" id="MST55658.1"/>
    </source>
</evidence>
<dbReference type="RefSeq" id="WP_154528754.1">
    <property type="nucleotide sequence ID" value="NZ_VUNH01000006.1"/>
</dbReference>
<keyword evidence="2" id="KW-1185">Reference proteome</keyword>
<dbReference type="AlphaFoldDB" id="A0A6L5YC78"/>
<evidence type="ECO:0000313" key="2">
    <source>
        <dbReference type="Proteomes" id="UP000473699"/>
    </source>
</evidence>
<dbReference type="EMBL" id="VUNH01000006">
    <property type="protein sequence ID" value="MST55658.1"/>
    <property type="molecule type" value="Genomic_DNA"/>
</dbReference>